<proteinExistence type="predicted"/>
<keyword evidence="2" id="KW-1185">Reference proteome</keyword>
<name>A0A9D4KVK9_DREPO</name>
<accession>A0A9D4KVK9</accession>
<protein>
    <submittedName>
        <fullName evidence="1">Uncharacterized protein</fullName>
    </submittedName>
</protein>
<dbReference type="EMBL" id="JAIWYP010000003">
    <property type="protein sequence ID" value="KAH3846711.1"/>
    <property type="molecule type" value="Genomic_DNA"/>
</dbReference>
<gene>
    <name evidence="1" type="ORF">DPMN_089013</name>
</gene>
<reference evidence="1" key="1">
    <citation type="journal article" date="2019" name="bioRxiv">
        <title>The Genome of the Zebra Mussel, Dreissena polymorpha: A Resource for Invasive Species Research.</title>
        <authorList>
            <person name="McCartney M.A."/>
            <person name="Auch B."/>
            <person name="Kono T."/>
            <person name="Mallez S."/>
            <person name="Zhang Y."/>
            <person name="Obille A."/>
            <person name="Becker A."/>
            <person name="Abrahante J.E."/>
            <person name="Garbe J."/>
            <person name="Badalamenti J.P."/>
            <person name="Herman A."/>
            <person name="Mangelson H."/>
            <person name="Liachko I."/>
            <person name="Sullivan S."/>
            <person name="Sone E.D."/>
            <person name="Koren S."/>
            <person name="Silverstein K.A.T."/>
            <person name="Beckman K.B."/>
            <person name="Gohl D.M."/>
        </authorList>
    </citation>
    <scope>NUCLEOTIDE SEQUENCE</scope>
    <source>
        <strain evidence="1">Duluth1</strain>
        <tissue evidence="1">Whole animal</tissue>
    </source>
</reference>
<comment type="caution">
    <text evidence="1">The sequence shown here is derived from an EMBL/GenBank/DDBJ whole genome shotgun (WGS) entry which is preliminary data.</text>
</comment>
<reference evidence="1" key="2">
    <citation type="submission" date="2020-11" db="EMBL/GenBank/DDBJ databases">
        <authorList>
            <person name="McCartney M.A."/>
            <person name="Auch B."/>
            <person name="Kono T."/>
            <person name="Mallez S."/>
            <person name="Becker A."/>
            <person name="Gohl D.M."/>
            <person name="Silverstein K.A.T."/>
            <person name="Koren S."/>
            <person name="Bechman K.B."/>
            <person name="Herman A."/>
            <person name="Abrahante J.E."/>
            <person name="Garbe J."/>
        </authorList>
    </citation>
    <scope>NUCLEOTIDE SEQUENCE</scope>
    <source>
        <strain evidence="1">Duluth1</strain>
        <tissue evidence="1">Whole animal</tissue>
    </source>
</reference>
<dbReference type="Proteomes" id="UP000828390">
    <property type="component" value="Unassembled WGS sequence"/>
</dbReference>
<sequence length="57" mass="6356">MWELIYDGGADRRFYILGGLAPYSEHTVKMEACNAVGCVNSTETRGRSKQDCKSLLN</sequence>
<evidence type="ECO:0000313" key="2">
    <source>
        <dbReference type="Proteomes" id="UP000828390"/>
    </source>
</evidence>
<dbReference type="AlphaFoldDB" id="A0A9D4KVK9"/>
<evidence type="ECO:0000313" key="1">
    <source>
        <dbReference type="EMBL" id="KAH3846711.1"/>
    </source>
</evidence>
<organism evidence="1 2">
    <name type="scientific">Dreissena polymorpha</name>
    <name type="common">Zebra mussel</name>
    <name type="synonym">Mytilus polymorpha</name>
    <dbReference type="NCBI Taxonomy" id="45954"/>
    <lineage>
        <taxon>Eukaryota</taxon>
        <taxon>Metazoa</taxon>
        <taxon>Spiralia</taxon>
        <taxon>Lophotrochozoa</taxon>
        <taxon>Mollusca</taxon>
        <taxon>Bivalvia</taxon>
        <taxon>Autobranchia</taxon>
        <taxon>Heteroconchia</taxon>
        <taxon>Euheterodonta</taxon>
        <taxon>Imparidentia</taxon>
        <taxon>Neoheterodontei</taxon>
        <taxon>Myida</taxon>
        <taxon>Dreissenoidea</taxon>
        <taxon>Dreissenidae</taxon>
        <taxon>Dreissena</taxon>
    </lineage>
</organism>